<reference evidence="1" key="2">
    <citation type="submission" date="2021-06" db="EMBL/GenBank/DDBJ databases">
        <authorList>
            <person name="Rogers T.H."/>
            <person name="Ramsay J.P."/>
            <person name="Wang P."/>
            <person name="Terpolilli J."/>
        </authorList>
    </citation>
    <scope>NUCLEOTIDE SEQUENCE [LARGE SCALE GENOMIC DNA]</scope>
    <source>
        <strain evidence="1">WSM5005</strain>
    </source>
</reference>
<dbReference type="STRING" id="754502.BJG93_17855"/>
<dbReference type="Pfam" id="PF10009">
    <property type="entry name" value="DUF2252"/>
    <property type="match status" value="1"/>
</dbReference>
<accession>A0A1I9YM46</accession>
<dbReference type="PANTHER" id="PTHR39441:SF1">
    <property type="entry name" value="DUF2252 DOMAIN-CONTAINING PROTEIN"/>
    <property type="match status" value="1"/>
</dbReference>
<keyword evidence="2" id="KW-1185">Reference proteome</keyword>
<dbReference type="AlphaFoldDB" id="A0A1I9YM46"/>
<dbReference type="EMBL" id="CP017562">
    <property type="protein sequence ID" value="APA87379.1"/>
    <property type="molecule type" value="Genomic_DNA"/>
</dbReference>
<evidence type="ECO:0000313" key="2">
    <source>
        <dbReference type="Proteomes" id="UP000179860"/>
    </source>
</evidence>
<reference evidence="1" key="1">
    <citation type="submission" date="2016-09" db="EMBL/GenBank/DDBJ databases">
        <title>The Complete Genome of Burkholderia sprentiae wsm5005.</title>
        <authorList>
            <person name="De Meyer S."/>
            <person name="Wang P."/>
            <person name="Terpolilli J."/>
        </authorList>
    </citation>
    <scope>NUCLEOTIDE SEQUENCE [LARGE SCALE GENOMIC DNA]</scope>
    <source>
        <strain evidence="1">WSM5005</strain>
    </source>
</reference>
<sequence length="405" mass="45106">MSDITNIIASFNAGRDPERLAMKYKAMRGSPFVFLRGTCHLFYERLPRAKVLDDAPHVWICGDMHFENFGSYKGDNRLVYFDNNDFDEACLAPASYELVRLLTSVLVGAADLKLSRAEALALCHTALDAYSAALADGKSRWIEAETATGMVRDLFVALASRTRAAHLDRRTVLKGKTRMLKVDGKKALPVSDERRAAVEQFMQRFALTEPNPEFYRTLDVARRIAGTGSLGVDRYVILVEGKGSPDGNYLIDLKEALPSSVSAHVKVTQPKWQTEAQRVVEVQRRNQAVSQAFLHAVEFNQRSYVLRSLQPSEDRVALADWGGKLPRLEEVINNMAQLSAWAQLRSGGRQKSAIADDLIAFGSRRDWQMPLIELAAQCAAQVAADWKAYREAYDRGAFEASGTGK</sequence>
<dbReference type="OrthoDB" id="1491115at2"/>
<dbReference type="PANTHER" id="PTHR39441">
    <property type="entry name" value="DUF2252 DOMAIN-CONTAINING PROTEIN"/>
    <property type="match status" value="1"/>
</dbReference>
<evidence type="ECO:0000313" key="1">
    <source>
        <dbReference type="EMBL" id="APA87379.1"/>
    </source>
</evidence>
<organism evidence="1 2">
    <name type="scientific">Paraburkholderia sprentiae WSM5005</name>
    <dbReference type="NCBI Taxonomy" id="754502"/>
    <lineage>
        <taxon>Bacteria</taxon>
        <taxon>Pseudomonadati</taxon>
        <taxon>Pseudomonadota</taxon>
        <taxon>Betaproteobacteria</taxon>
        <taxon>Burkholderiales</taxon>
        <taxon>Burkholderiaceae</taxon>
        <taxon>Paraburkholderia</taxon>
    </lineage>
</organism>
<dbReference type="Proteomes" id="UP000179860">
    <property type="component" value="Chromosome 2"/>
</dbReference>
<name>A0A1I9YM46_9BURK</name>
<protein>
    <submittedName>
        <fullName evidence="1">DUF2252 domain-containing protein</fullName>
    </submittedName>
</protein>
<proteinExistence type="predicted"/>
<dbReference type="KEGG" id="pspw:BJG93_17855"/>
<gene>
    <name evidence="1" type="ORF">BJG93_17855</name>
</gene>
<dbReference type="InterPro" id="IPR018721">
    <property type="entry name" value="DUF2252"/>
</dbReference>
<dbReference type="RefSeq" id="WP_027194021.1">
    <property type="nucleotide sequence ID" value="NZ_CP017562.2"/>
</dbReference>